<dbReference type="eggNOG" id="ENOG50342VI">
    <property type="taxonomic scope" value="Bacteria"/>
</dbReference>
<evidence type="ECO:0000313" key="2">
    <source>
        <dbReference type="Proteomes" id="UP000006334"/>
    </source>
</evidence>
<evidence type="ECO:0008006" key="3">
    <source>
        <dbReference type="Google" id="ProtNLM"/>
    </source>
</evidence>
<comment type="caution">
    <text evidence="1">The sequence shown here is derived from an EMBL/GenBank/DDBJ whole genome shotgun (WGS) entry which is preliminary data.</text>
</comment>
<protein>
    <recommendedName>
        <fullName evidence="3">Capsular polysaccharide synthesis enzyme CpsB</fullName>
    </recommendedName>
</protein>
<accession>K6YCA2</accession>
<dbReference type="AlphaFoldDB" id="K6YCA2"/>
<sequence length="399" mass="45286">MIYYLVSAISYVTATETFDLGETAFDPSQIMFDKSVSPLQINLAAGYSDNYNALLESDIQASSIVAAVNGSIVSKQQNYWFEANYLAATNMFQLSDTEIPQDDQYNAFDLNVNNRFFLSSHWSIDLNARVKQADERIGTGISKFRANIAQKDSVNITQGAMKLTFGAEPRYRSIQLNLVKSKRNYDDVHSYSNLFDQNTDLASLYSNFTISDQTQLIGLLEYRKTDNPQLPSADSTNYRALAGAAWKFSGKTKVMALVGAYQRKGKSNADTSGLNWELKAEFYPRQDVLFNLSSQRNATVADNNEQSIDTLVSQHELELLYFYSEQWRFGAKSQLRTLDYEQETLSSGSDELNTQLLCQLILSEQNQIHFTIGFQSLEDQSRNVDYTQNTVKVAWQYEY</sequence>
<evidence type="ECO:0000313" key="1">
    <source>
        <dbReference type="EMBL" id="GAC15797.1"/>
    </source>
</evidence>
<gene>
    <name evidence="1" type="ORF">GLIP_3180</name>
</gene>
<dbReference type="Proteomes" id="UP000006334">
    <property type="component" value="Unassembled WGS sequence"/>
</dbReference>
<reference evidence="1 2" key="1">
    <citation type="journal article" date="2017" name="Antonie Van Leeuwenhoek">
        <title>Rhizobium rhizosphaerae sp. nov., a novel species isolated from rice rhizosphere.</title>
        <authorList>
            <person name="Zhao J.J."/>
            <person name="Zhang J."/>
            <person name="Zhang R.J."/>
            <person name="Zhang C.W."/>
            <person name="Yin H.Q."/>
            <person name="Zhang X.X."/>
        </authorList>
    </citation>
    <scope>NUCLEOTIDE SEQUENCE [LARGE SCALE GENOMIC DNA]</scope>
    <source>
        <strain evidence="1 2">E3</strain>
    </source>
</reference>
<name>K6YCA2_9ALTE</name>
<proteinExistence type="predicted"/>
<organism evidence="1 2">
    <name type="scientific">Aliiglaciecola lipolytica E3</name>
    <dbReference type="NCBI Taxonomy" id="1127673"/>
    <lineage>
        <taxon>Bacteria</taxon>
        <taxon>Pseudomonadati</taxon>
        <taxon>Pseudomonadota</taxon>
        <taxon>Gammaproteobacteria</taxon>
        <taxon>Alteromonadales</taxon>
        <taxon>Alteromonadaceae</taxon>
        <taxon>Aliiglaciecola</taxon>
    </lineage>
</organism>
<dbReference type="EMBL" id="BAEN01000061">
    <property type="protein sequence ID" value="GAC15797.1"/>
    <property type="molecule type" value="Genomic_DNA"/>
</dbReference>
<dbReference type="STRING" id="1127673.GLIP_3180"/>
<keyword evidence="2" id="KW-1185">Reference proteome</keyword>